<accession>A0A1G9U8G0</accession>
<dbReference type="EMBL" id="FNHL01000002">
    <property type="protein sequence ID" value="SDM56168.1"/>
    <property type="molecule type" value="Genomic_DNA"/>
</dbReference>
<keyword evidence="3 11" id="KW-0436">Ligase</keyword>
<evidence type="ECO:0000256" key="2">
    <source>
        <dbReference type="ARBA" id="ARBA00007533"/>
    </source>
</evidence>
<keyword evidence="9 11" id="KW-0665">Pyrimidine biosynthesis</keyword>
<comment type="similarity">
    <text evidence="2 11">Belongs to the CTP synthase family.</text>
</comment>
<dbReference type="FunFam" id="3.40.50.300:FF:000009">
    <property type="entry name" value="CTP synthase"/>
    <property type="match status" value="1"/>
</dbReference>
<dbReference type="GO" id="GO:0046872">
    <property type="term" value="F:metal ion binding"/>
    <property type="evidence" value="ECO:0007669"/>
    <property type="project" value="UniProtKB-KW"/>
</dbReference>
<feature type="domain" description="CTP synthase N-terminal" evidence="13">
    <location>
        <begin position="16"/>
        <end position="277"/>
    </location>
</feature>
<keyword evidence="5 11" id="KW-0547">Nucleotide-binding</keyword>
<dbReference type="InterPro" id="IPR029062">
    <property type="entry name" value="Class_I_gatase-like"/>
</dbReference>
<feature type="binding site" evidence="11">
    <location>
        <position position="84"/>
    </location>
    <ligand>
        <name>Mg(2+)</name>
        <dbReference type="ChEBI" id="CHEBI:18420"/>
    </ligand>
</feature>
<keyword evidence="15" id="KW-1185">Reference proteome</keyword>
<dbReference type="Pfam" id="PF00117">
    <property type="entry name" value="GATase"/>
    <property type="match status" value="1"/>
</dbReference>
<feature type="binding site" evidence="11">
    <location>
        <begin position="27"/>
        <end position="32"/>
    </location>
    <ligand>
        <name>ATP</name>
        <dbReference type="ChEBI" id="CHEBI:30616"/>
    </ligand>
</feature>
<feature type="active site" evidence="11">
    <location>
        <position position="517"/>
    </location>
</feature>
<comment type="caution">
    <text evidence="11">Lacks conserved residue(s) required for the propagation of feature annotation.</text>
</comment>
<comment type="function">
    <text evidence="11">Catalyzes the ATP-dependent amination of UTP to CTP with either L-glutamine or ammonia as the source of nitrogen. Regulates intracellular CTP levels through interactions with the four ribonucleotide triphosphates.</text>
</comment>
<dbReference type="UniPathway" id="UPA00159">
    <property type="reaction ID" value="UER00277"/>
</dbReference>
<feature type="active site" evidence="11">
    <location>
        <position position="515"/>
    </location>
</feature>
<evidence type="ECO:0000256" key="5">
    <source>
        <dbReference type="ARBA" id="ARBA00022741"/>
    </source>
</evidence>
<dbReference type="InterPro" id="IPR033828">
    <property type="entry name" value="GATase1_CTP_Synthase"/>
</dbReference>
<evidence type="ECO:0000256" key="1">
    <source>
        <dbReference type="ARBA" id="ARBA00005171"/>
    </source>
</evidence>
<feature type="binding site" evidence="11">
    <location>
        <position position="26"/>
    </location>
    <ligand>
        <name>UTP</name>
        <dbReference type="ChEBI" id="CHEBI:46398"/>
    </ligand>
</feature>
<dbReference type="GO" id="GO:0004359">
    <property type="term" value="F:glutaminase activity"/>
    <property type="evidence" value="ECO:0007669"/>
    <property type="project" value="RHEA"/>
</dbReference>
<dbReference type="Proteomes" id="UP000199451">
    <property type="component" value="Unassembled WGS sequence"/>
</dbReference>
<evidence type="ECO:0000313" key="14">
    <source>
        <dbReference type="EMBL" id="SDM56168.1"/>
    </source>
</evidence>
<feature type="binding site" evidence="11">
    <location>
        <position position="364"/>
    </location>
    <ligand>
        <name>L-glutamine</name>
        <dbReference type="ChEBI" id="CHEBI:58359"/>
    </ligand>
</feature>
<dbReference type="InterPro" id="IPR004468">
    <property type="entry name" value="CTP_synthase"/>
</dbReference>
<dbReference type="GO" id="GO:0044210">
    <property type="term" value="P:'de novo' CTP biosynthetic process"/>
    <property type="evidence" value="ECO:0007669"/>
    <property type="project" value="UniProtKB-UniRule"/>
</dbReference>
<comment type="subunit">
    <text evidence="11">Homotetramer.</text>
</comment>
<feature type="binding site" evidence="11">
    <location>
        <position position="472"/>
    </location>
    <ligand>
        <name>L-glutamine</name>
        <dbReference type="ChEBI" id="CHEBI:58359"/>
    </ligand>
</feature>
<feature type="binding site" evidence="11">
    <location>
        <position position="152"/>
    </location>
    <ligand>
        <name>Mg(2+)</name>
        <dbReference type="ChEBI" id="CHEBI:18420"/>
    </ligand>
</feature>
<dbReference type="InterPro" id="IPR017456">
    <property type="entry name" value="CTP_synthase_N"/>
</dbReference>
<dbReference type="SUPFAM" id="SSF52317">
    <property type="entry name" value="Class I glutamine amidotransferase-like"/>
    <property type="match status" value="1"/>
</dbReference>
<evidence type="ECO:0000259" key="12">
    <source>
        <dbReference type="Pfam" id="PF00117"/>
    </source>
</evidence>
<dbReference type="SUPFAM" id="SSF52540">
    <property type="entry name" value="P-loop containing nucleoside triphosphate hydrolases"/>
    <property type="match status" value="1"/>
</dbReference>
<dbReference type="GO" id="GO:0003883">
    <property type="term" value="F:CTP synthase activity"/>
    <property type="evidence" value="ECO:0007669"/>
    <property type="project" value="UniProtKB-UniRule"/>
</dbReference>
<comment type="pathway">
    <text evidence="1 11">Pyrimidine metabolism; CTP biosynthesis via de novo pathway; CTP from UDP: step 2/2.</text>
</comment>
<evidence type="ECO:0000256" key="8">
    <source>
        <dbReference type="ARBA" id="ARBA00022962"/>
    </source>
</evidence>
<evidence type="ECO:0000313" key="15">
    <source>
        <dbReference type="Proteomes" id="UP000199451"/>
    </source>
</evidence>
<feature type="binding site" evidence="11">
    <location>
        <begin position="198"/>
        <end position="203"/>
    </location>
    <ligand>
        <name>UTP</name>
        <dbReference type="ChEBI" id="CHEBI:46398"/>
    </ligand>
</feature>
<dbReference type="Gene3D" id="3.40.50.880">
    <property type="match status" value="1"/>
</dbReference>
<dbReference type="NCBIfam" id="NF003792">
    <property type="entry name" value="PRK05380.1"/>
    <property type="match status" value="1"/>
</dbReference>
<feature type="domain" description="Glutamine amidotransferase" evidence="12">
    <location>
        <begin position="313"/>
        <end position="534"/>
    </location>
</feature>
<evidence type="ECO:0000256" key="6">
    <source>
        <dbReference type="ARBA" id="ARBA00022840"/>
    </source>
</evidence>
<feature type="active site" description="Nucleophile; for glutamine hydrolysis" evidence="11">
    <location>
        <position position="391"/>
    </location>
</feature>
<comment type="activity regulation">
    <text evidence="11">Allosterically activated by GTP, when glutamine is the substrate; GTP has no effect on the reaction when ammonia is the substrate. The allosteric effector GTP functions by stabilizing the protein conformation that binds the tetrahedral intermediate(s) formed during glutamine hydrolysis. Inhibited by the product CTP, via allosteric rather than competitive inhibition.</text>
</comment>
<feature type="binding site" evidence="11">
    <location>
        <position position="234"/>
    </location>
    <ligand>
        <name>UTP</name>
        <dbReference type="ChEBI" id="CHEBI:46398"/>
    </ligand>
</feature>
<feature type="binding site" evidence="11">
    <location>
        <position position="415"/>
    </location>
    <ligand>
        <name>L-glutamine</name>
        <dbReference type="ChEBI" id="CHEBI:58359"/>
    </ligand>
</feature>
<comment type="catalytic activity">
    <reaction evidence="11">
        <text>L-glutamine + H2O = L-glutamate + NH4(+)</text>
        <dbReference type="Rhea" id="RHEA:15889"/>
        <dbReference type="ChEBI" id="CHEBI:15377"/>
        <dbReference type="ChEBI" id="CHEBI:28938"/>
        <dbReference type="ChEBI" id="CHEBI:29985"/>
        <dbReference type="ChEBI" id="CHEBI:58359"/>
    </reaction>
</comment>
<dbReference type="GO" id="GO:0019856">
    <property type="term" value="P:pyrimidine nucleobase biosynthetic process"/>
    <property type="evidence" value="ECO:0007669"/>
    <property type="project" value="TreeGrafter"/>
</dbReference>
<dbReference type="GO" id="GO:0097268">
    <property type="term" value="C:cytoophidium"/>
    <property type="evidence" value="ECO:0007669"/>
    <property type="project" value="UniProtKB-ARBA"/>
</dbReference>
<evidence type="ECO:0000256" key="3">
    <source>
        <dbReference type="ARBA" id="ARBA00022598"/>
    </source>
</evidence>
<dbReference type="InterPro" id="IPR027417">
    <property type="entry name" value="P-loop_NTPase"/>
</dbReference>
<keyword evidence="4 11" id="KW-0479">Metal-binding</keyword>
<feature type="binding site" evidence="11">
    <location>
        <position position="234"/>
    </location>
    <ligand>
        <name>CTP</name>
        <dbReference type="ChEBI" id="CHEBI:37563"/>
        <note>allosteric inhibitor</note>
    </ligand>
</feature>
<dbReference type="GO" id="GO:0005524">
    <property type="term" value="F:ATP binding"/>
    <property type="evidence" value="ECO:0007669"/>
    <property type="project" value="UniProtKB-KW"/>
</dbReference>
<feature type="binding site" evidence="11">
    <location>
        <position position="67"/>
    </location>
    <ligand>
        <name>L-glutamine</name>
        <dbReference type="ChEBI" id="CHEBI:58359"/>
    </ligand>
</feature>
<feature type="binding site" evidence="11">
    <location>
        <begin position="159"/>
        <end position="161"/>
    </location>
    <ligand>
        <name>CTP</name>
        <dbReference type="ChEBI" id="CHEBI:37563"/>
        <note>allosteric inhibitor</note>
    </ligand>
</feature>
<feature type="region of interest" description="Amidoligase domain" evidence="11">
    <location>
        <begin position="1"/>
        <end position="277"/>
    </location>
</feature>
<dbReference type="CDD" id="cd03113">
    <property type="entry name" value="CTPS_N"/>
    <property type="match status" value="1"/>
</dbReference>
<name>A0A1G9U8G0_9EURY</name>
<dbReference type="CDD" id="cd01746">
    <property type="entry name" value="GATase1_CTP_Synthase"/>
    <property type="match status" value="1"/>
</dbReference>
<keyword evidence="8 11" id="KW-0315">Glutamine amidotransferase</keyword>
<proteinExistence type="inferred from homology"/>
<evidence type="ECO:0000259" key="13">
    <source>
        <dbReference type="Pfam" id="PF06418"/>
    </source>
</evidence>
<dbReference type="STRING" id="660521.SAMN04487949_2087"/>
<feature type="binding site" evidence="11">
    <location>
        <position position="252"/>
    </location>
    <ligand>
        <name>ATP</name>
        <dbReference type="ChEBI" id="CHEBI:30616"/>
    </ligand>
</feature>
<evidence type="ECO:0000256" key="4">
    <source>
        <dbReference type="ARBA" id="ARBA00022723"/>
    </source>
</evidence>
<dbReference type="PROSITE" id="PS51273">
    <property type="entry name" value="GATASE_TYPE_1"/>
    <property type="match status" value="1"/>
</dbReference>
<dbReference type="InterPro" id="IPR017926">
    <property type="entry name" value="GATASE"/>
</dbReference>
<dbReference type="OrthoDB" id="52769at2157"/>
<evidence type="ECO:0000256" key="10">
    <source>
        <dbReference type="ARBA" id="ARBA00047781"/>
    </source>
</evidence>
<dbReference type="RefSeq" id="WP_089697381.1">
    <property type="nucleotide sequence ID" value="NZ_FNHL01000002.1"/>
</dbReference>
<dbReference type="FunFam" id="3.40.50.880:FF:000002">
    <property type="entry name" value="CTP synthase"/>
    <property type="match status" value="1"/>
</dbReference>
<dbReference type="PANTHER" id="PTHR11550">
    <property type="entry name" value="CTP SYNTHASE"/>
    <property type="match status" value="1"/>
</dbReference>
<feature type="binding site" evidence="11">
    <location>
        <position position="84"/>
    </location>
    <ligand>
        <name>ATP</name>
        <dbReference type="ChEBI" id="CHEBI:30616"/>
    </ligand>
</feature>
<dbReference type="GO" id="GO:0042802">
    <property type="term" value="F:identical protein binding"/>
    <property type="evidence" value="ECO:0007669"/>
    <property type="project" value="TreeGrafter"/>
</dbReference>
<evidence type="ECO:0000256" key="9">
    <source>
        <dbReference type="ARBA" id="ARBA00022975"/>
    </source>
</evidence>
<dbReference type="EC" id="6.3.4.2" evidence="11"/>
<protein>
    <recommendedName>
        <fullName evidence="11">CTP synthase</fullName>
        <ecNumber evidence="11">6.3.4.2</ecNumber>
    </recommendedName>
    <alternativeName>
        <fullName evidence="11">Cytidine 5'-triphosphate synthase</fullName>
    </alternativeName>
    <alternativeName>
        <fullName evidence="11">Cytidine triphosphate synthetase</fullName>
        <shortName evidence="11">CTP synthetase</shortName>
        <shortName evidence="11">CTPS</shortName>
    </alternativeName>
    <alternativeName>
        <fullName evidence="11">UTP--ammonia ligase</fullName>
    </alternativeName>
</protein>
<dbReference type="NCBIfam" id="TIGR00337">
    <property type="entry name" value="PyrG"/>
    <property type="match status" value="1"/>
</dbReference>
<dbReference type="HAMAP" id="MF_01227">
    <property type="entry name" value="PyrG"/>
    <property type="match status" value="1"/>
</dbReference>
<keyword evidence="6 11" id="KW-0067">ATP-binding</keyword>
<keyword evidence="7 11" id="KW-0460">Magnesium</keyword>
<organism evidence="14 15">
    <name type="scientific">Halogranum gelatinilyticum</name>
    <dbReference type="NCBI Taxonomy" id="660521"/>
    <lineage>
        <taxon>Archaea</taxon>
        <taxon>Methanobacteriati</taxon>
        <taxon>Methanobacteriota</taxon>
        <taxon>Stenosarchaea group</taxon>
        <taxon>Halobacteria</taxon>
        <taxon>Halobacteriales</taxon>
        <taxon>Haloferacaceae</taxon>
    </lineage>
</organism>
<dbReference type="Pfam" id="PF06418">
    <property type="entry name" value="CTP_synth_N"/>
    <property type="match status" value="1"/>
</dbReference>
<dbReference type="Gene3D" id="3.40.50.300">
    <property type="entry name" value="P-loop containing nucleotide triphosphate hydrolases"/>
    <property type="match status" value="1"/>
</dbReference>
<gene>
    <name evidence="11" type="primary">pyrG</name>
    <name evidence="14" type="ORF">SAMN04487949_2087</name>
</gene>
<feature type="binding site" evidence="11">
    <location>
        <position position="26"/>
    </location>
    <ligand>
        <name>CTP</name>
        <dbReference type="ChEBI" id="CHEBI:37563"/>
        <note>allosteric inhibitor</note>
    </ligand>
</feature>
<dbReference type="PANTHER" id="PTHR11550:SF0">
    <property type="entry name" value="CTP SYNTHASE-RELATED"/>
    <property type="match status" value="1"/>
</dbReference>
<dbReference type="AlphaFoldDB" id="A0A1G9U8G0"/>
<feature type="binding site" evidence="11">
    <location>
        <begin position="198"/>
        <end position="203"/>
    </location>
    <ligand>
        <name>CTP</name>
        <dbReference type="ChEBI" id="CHEBI:37563"/>
        <note>allosteric inhibitor</note>
    </ligand>
</feature>
<reference evidence="15" key="1">
    <citation type="submission" date="2016-10" db="EMBL/GenBank/DDBJ databases">
        <authorList>
            <person name="Varghese N."/>
            <person name="Submissions S."/>
        </authorList>
    </citation>
    <scope>NUCLEOTIDE SEQUENCE [LARGE SCALE GENOMIC DNA]</scope>
    <source>
        <strain evidence="15">CGMCC 1.10119</strain>
    </source>
</reference>
<sequence length="548" mass="60798">MPTEPDTGYDPDLGRKFIFVTGGVMSGLGKGITAASTGRLLSNAGFDVTAVKVDPYLNVDAGTMNPYEHGEVYVLKDGGEVDLDLGNYERFLGVDMTSDHNITTGKTYQHVIERERAGDYLGKTVQIIPHVTDDIKRRIREAADGSDVCIVEIGGTVGDIESMPFLEALRQFAHEEDEGDFLLTHVTLVPNSKNGEQKTKPTQHSVKELRSIGLQPDVLVGRNEEHLEQATKAKIAQFCDVPTEAVFSNPDVEDIYHVPLMVEDEGLDEFVMERLDLTGEALPKAERDNSWRELVTREREGSVDIALVGKYALEDAYMSIHEALKHAGLELGVDVNVLWVDSDKMHDHHAERLREADGIVVPGGFGSRGTQGKIEAVRYARENDIPFLGLCLGFQMAVVEHARNVLGWEGAHSAEIDEDTPYPVIDLLPEQYDLQDLGGTMRLGAHETDIDPDSLAASVYGADACTERHRHRYEVNPEYIDELEADAMVFSGKAGNRMEILERTDHPYFLGTQFHPEYRSRPDRASPPFVGLVDAVVERTEEKTEIQA</sequence>
<evidence type="ECO:0000256" key="7">
    <source>
        <dbReference type="ARBA" id="ARBA00022842"/>
    </source>
</evidence>
<comment type="catalytic activity">
    <reaction evidence="11">
        <text>UTP + NH4(+) + ATP = CTP + ADP + phosphate + 2 H(+)</text>
        <dbReference type="Rhea" id="RHEA:16597"/>
        <dbReference type="ChEBI" id="CHEBI:15378"/>
        <dbReference type="ChEBI" id="CHEBI:28938"/>
        <dbReference type="ChEBI" id="CHEBI:30616"/>
        <dbReference type="ChEBI" id="CHEBI:37563"/>
        <dbReference type="ChEBI" id="CHEBI:43474"/>
        <dbReference type="ChEBI" id="CHEBI:46398"/>
        <dbReference type="ChEBI" id="CHEBI:456216"/>
    </reaction>
</comment>
<evidence type="ECO:0000256" key="11">
    <source>
        <dbReference type="HAMAP-Rule" id="MF_01227"/>
    </source>
</evidence>
<feature type="binding site" evidence="11">
    <location>
        <begin position="392"/>
        <end position="395"/>
    </location>
    <ligand>
        <name>L-glutamine</name>
        <dbReference type="ChEBI" id="CHEBI:58359"/>
    </ligand>
</feature>
<comment type="miscellaneous">
    <text evidence="11">CTPSs have evolved a hybrid strategy for distinguishing between UTP and CTP. The overlapping regions of the product feedback inhibitory and substrate sites recognize a common feature in both compounds, the triphosphate moiety. To differentiate isosteric substrate and product pyrimidine rings, an additional pocket far from the expected kinase/ligase catalytic site, specifically recognizes the cytosine and ribose portions of the product inhibitor.</text>
</comment>
<comment type="catalytic activity">
    <reaction evidence="10 11">
        <text>UTP + L-glutamine + ATP + H2O = CTP + L-glutamate + ADP + phosphate + 2 H(+)</text>
        <dbReference type="Rhea" id="RHEA:26426"/>
        <dbReference type="ChEBI" id="CHEBI:15377"/>
        <dbReference type="ChEBI" id="CHEBI:15378"/>
        <dbReference type="ChEBI" id="CHEBI:29985"/>
        <dbReference type="ChEBI" id="CHEBI:30616"/>
        <dbReference type="ChEBI" id="CHEBI:37563"/>
        <dbReference type="ChEBI" id="CHEBI:43474"/>
        <dbReference type="ChEBI" id="CHEBI:46398"/>
        <dbReference type="ChEBI" id="CHEBI:58359"/>
        <dbReference type="ChEBI" id="CHEBI:456216"/>
        <dbReference type="EC" id="6.3.4.2"/>
    </reaction>
</comment>